<feature type="compositionally biased region" description="Polar residues" evidence="4">
    <location>
        <begin position="668"/>
        <end position="683"/>
    </location>
</feature>
<feature type="domain" description="PIH1D1/2/3 CS-like" evidence="6">
    <location>
        <begin position="269"/>
        <end position="368"/>
    </location>
</feature>
<feature type="compositionally biased region" description="Basic residues" evidence="4">
    <location>
        <begin position="725"/>
        <end position="736"/>
    </location>
</feature>
<dbReference type="InterPro" id="IPR012981">
    <property type="entry name" value="PIH1_N"/>
</dbReference>
<feature type="compositionally biased region" description="Basic and acidic residues" evidence="4">
    <location>
        <begin position="231"/>
        <end position="263"/>
    </location>
</feature>
<evidence type="ECO:0000256" key="4">
    <source>
        <dbReference type="SAM" id="MobiDB-lite"/>
    </source>
</evidence>
<feature type="compositionally biased region" description="Basic and acidic residues" evidence="4">
    <location>
        <begin position="824"/>
        <end position="836"/>
    </location>
</feature>
<feature type="region of interest" description="Disordered" evidence="4">
    <location>
        <begin position="619"/>
        <end position="645"/>
    </location>
</feature>
<dbReference type="CDD" id="cd00298">
    <property type="entry name" value="ACD_sHsps_p23-like"/>
    <property type="match status" value="1"/>
</dbReference>
<keyword evidence="8" id="KW-1185">Reference proteome</keyword>
<dbReference type="Pfam" id="PF18201">
    <property type="entry name" value="PIH1_CS"/>
    <property type="match status" value="1"/>
</dbReference>
<dbReference type="InterPro" id="IPR041442">
    <property type="entry name" value="PIH1D1/2/3_CS-like"/>
</dbReference>
<organism evidence="7 8">
    <name type="scientific">Ridgeia piscesae</name>
    <name type="common">Tubeworm</name>
    <dbReference type="NCBI Taxonomy" id="27915"/>
    <lineage>
        <taxon>Eukaryota</taxon>
        <taxon>Metazoa</taxon>
        <taxon>Spiralia</taxon>
        <taxon>Lophotrochozoa</taxon>
        <taxon>Annelida</taxon>
        <taxon>Polychaeta</taxon>
        <taxon>Sedentaria</taxon>
        <taxon>Canalipalpata</taxon>
        <taxon>Sabellida</taxon>
        <taxon>Siboglinidae</taxon>
        <taxon>Ridgeia</taxon>
    </lineage>
</organism>
<dbReference type="InterPro" id="IPR008978">
    <property type="entry name" value="HSP20-like_chaperone"/>
</dbReference>
<protein>
    <recommendedName>
        <fullName evidence="3">Protein kintoun</fullName>
    </recommendedName>
    <alternativeName>
        <fullName evidence="3">Dynein assembly factor 2, axonemal homolog</fullName>
    </alternativeName>
</protein>
<feature type="compositionally biased region" description="Basic and acidic residues" evidence="4">
    <location>
        <begin position="1044"/>
        <end position="1053"/>
    </location>
</feature>
<feature type="compositionally biased region" description="Polar residues" evidence="4">
    <location>
        <begin position="712"/>
        <end position="724"/>
    </location>
</feature>
<feature type="compositionally biased region" description="Polar residues" evidence="4">
    <location>
        <begin position="409"/>
        <end position="431"/>
    </location>
</feature>
<dbReference type="InterPro" id="IPR050734">
    <property type="entry name" value="PIH1/Kintoun_subfamily"/>
</dbReference>
<dbReference type="InterPro" id="IPR034727">
    <property type="entry name" value="Kintoun"/>
</dbReference>
<dbReference type="GO" id="GO:0060285">
    <property type="term" value="P:cilium-dependent cell motility"/>
    <property type="evidence" value="ECO:0007669"/>
    <property type="project" value="UniProtKB-UniRule"/>
</dbReference>
<evidence type="ECO:0000256" key="1">
    <source>
        <dbReference type="ARBA" id="ARBA00022490"/>
    </source>
</evidence>
<evidence type="ECO:0000256" key="2">
    <source>
        <dbReference type="ARBA" id="ARBA00024190"/>
    </source>
</evidence>
<keyword evidence="1 3" id="KW-0963">Cytoplasm</keyword>
<evidence type="ECO:0000259" key="5">
    <source>
        <dbReference type="Pfam" id="PF08190"/>
    </source>
</evidence>
<feature type="compositionally biased region" description="Basic and acidic residues" evidence="4">
    <location>
        <begin position="619"/>
        <end position="630"/>
    </location>
</feature>
<name>A0AAD9P963_RIDPI</name>
<proteinExistence type="inferred from homology"/>
<feature type="compositionally biased region" description="Basic and acidic residues" evidence="4">
    <location>
        <begin position="435"/>
        <end position="449"/>
    </location>
</feature>
<dbReference type="AlphaFoldDB" id="A0AAD9P963"/>
<dbReference type="Gene3D" id="2.60.40.790">
    <property type="match status" value="2"/>
</dbReference>
<gene>
    <name evidence="7" type="ORF">NP493_82g00023</name>
</gene>
<sequence>MASSEAQLQDKFKDLKVTTDELDRIGKALKDKEFRKLFAEYAEEISDPENRKRYESEIQQLERENGMDLKFINPEPGYVLKTSVDGDTKAFINVCKNDNVGKPSSRKEKGPNGHYGMAWSIPHSFAPVREDMDKNGQKCKVFDFVVHPDTYRMAESNARFKKMINDTAMDGIERQFNMKIDKKNVKYPKIQFKGTASPTVIRTKMDGVKPVERSPDDFLSKLPYPYDDIPTEEKTRMREEKMKEERAKSAKQKAKVDSKKPSDDTDGYTKPVFSIKHRCEFDMQDFREAPDAKPSTRPKELVIEISLPLLNSAAPVSLDIFEKSLKLECSKPAKYRLHLDLPYPVDESEGSAKFNKNTHCLTVTLPVVPAIIPQLPFTGATTIKRGDSQPQPPNDDGPQTEGKPLIEVLSSQDANETSPAHGSTVESSPGSVNEPHSDVSTFKDSHEKSWPLSDDNIPRDVPQYDYHQDDETVSFVLHVKNISRESIEKSFSPGHTCCHLRFSSVGSGCFPVEYSFYISFPDQCKVETDLCRVEVSHMNAVLVLVKQDESIGLWDSFCAGLGAKQIEEKRFSTKNNVRRLLDSLDTNTDAKKDSCTHLEVTHMADDKLTILVKEGDSGDHLLTRDRHESTESTGSSTSDKQQPKLHGILRQRSHTICETGCEPLNGGLSRQNSVLSSEGSGQLESDEYSETSSGSRRRRSVSFSEYVERTTFKTSQTVSSMRSTLKSKRRRARKREQKQAARQLRRRRSSSGSEVSSDERGSSSGSHHKAGSTRKGSDGGVSSEMTTESDSHDTDDPPSDDDASGDEECFEGDAASSGGAAEEGDVKLESDMKDLNLAEATTKDTASVTQKRVHLEVTTGPVTEISCGPSAANSSGHPATDSSGLPAADSSGLPAPDSSGLPAADSSGPPAADSSDSLAAGSSDPPAADGSDTPAADSNGPPAADSSEAPAADSSEAPAADSSVVLSSDSPGENYLNGDTGGMLNNIVKNNTESVEMGGNDAPDTAENPVGEGKKVELIQEVCGRDGKAVNGEVTVGGEGEEGSSGRRNKDTPETMLSWEDTPVVNDPVDSPVTFSNSLMYDLDDDD</sequence>
<dbReference type="PANTHER" id="PTHR22997:SF3">
    <property type="entry name" value="PROTEIN KINTOUN"/>
    <property type="match status" value="1"/>
</dbReference>
<dbReference type="PANTHER" id="PTHR22997">
    <property type="entry name" value="PIH1 DOMAIN-CONTAINING PROTEIN 1"/>
    <property type="match status" value="1"/>
</dbReference>
<feature type="region of interest" description="Disordered" evidence="4">
    <location>
        <begin position="207"/>
        <end position="269"/>
    </location>
</feature>
<comment type="subcellular location">
    <subcellularLocation>
        <location evidence="3">Cytoplasm</location>
    </subcellularLocation>
    <subcellularLocation>
        <location evidence="2">Dynein axonemal particle</location>
    </subcellularLocation>
</comment>
<comment type="similarity">
    <text evidence="3">Belongs to the PIH1 family. Kintoun subfamily.</text>
</comment>
<comment type="function">
    <text evidence="3">Required for cytoplasmic pre-assembly of axonemal dyneins, thereby playing a central role in motility in cilia and flagella. Involved in pre-assembly of dynein arm complexes in the cytoplasm before intraflagellar transport loads them for the ciliary compartment.</text>
</comment>
<feature type="compositionally biased region" description="Low complexity" evidence="4">
    <location>
        <begin position="893"/>
        <end position="971"/>
    </location>
</feature>
<dbReference type="Pfam" id="PF08190">
    <property type="entry name" value="PIH1"/>
    <property type="match status" value="1"/>
</dbReference>
<evidence type="ECO:0000259" key="6">
    <source>
        <dbReference type="Pfam" id="PF18201"/>
    </source>
</evidence>
<feature type="domain" description="PIH1 N-terminal" evidence="5">
    <location>
        <begin position="45"/>
        <end position="206"/>
    </location>
</feature>
<feature type="region of interest" description="Disordered" evidence="4">
    <location>
        <begin position="1030"/>
        <end position="1087"/>
    </location>
</feature>
<dbReference type="HAMAP" id="MF_03069">
    <property type="entry name" value="Kintoun"/>
    <property type="match status" value="1"/>
</dbReference>
<feature type="region of interest" description="Disordered" evidence="4">
    <location>
        <begin position="663"/>
        <end position="1012"/>
    </location>
</feature>
<feature type="region of interest" description="Disordered" evidence="4">
    <location>
        <begin position="380"/>
        <end position="458"/>
    </location>
</feature>
<evidence type="ECO:0000256" key="3">
    <source>
        <dbReference type="HAMAP-Rule" id="MF_03069"/>
    </source>
</evidence>
<feature type="compositionally biased region" description="Polar residues" evidence="4">
    <location>
        <begin position="871"/>
        <end position="883"/>
    </location>
</feature>
<feature type="compositionally biased region" description="Acidic residues" evidence="4">
    <location>
        <begin position="796"/>
        <end position="811"/>
    </location>
</feature>
<evidence type="ECO:0000313" key="8">
    <source>
        <dbReference type="Proteomes" id="UP001209878"/>
    </source>
</evidence>
<dbReference type="GO" id="GO:0070286">
    <property type="term" value="P:axonemal dynein complex assembly"/>
    <property type="evidence" value="ECO:0007669"/>
    <property type="project" value="UniProtKB-UniRule"/>
</dbReference>
<dbReference type="Proteomes" id="UP001209878">
    <property type="component" value="Unassembled WGS sequence"/>
</dbReference>
<accession>A0AAD9P963</accession>
<evidence type="ECO:0000313" key="7">
    <source>
        <dbReference type="EMBL" id="KAK2190365.1"/>
    </source>
</evidence>
<comment type="caution">
    <text evidence="7">The sequence shown here is derived from an EMBL/GenBank/DDBJ whole genome shotgun (WGS) entry which is preliminary data.</text>
</comment>
<dbReference type="GO" id="GO:0120293">
    <property type="term" value="C:dynein axonemal particle"/>
    <property type="evidence" value="ECO:0007669"/>
    <property type="project" value="UniProtKB-SubCell"/>
</dbReference>
<feature type="compositionally biased region" description="Basic and acidic residues" evidence="4">
    <location>
        <begin position="207"/>
        <end position="219"/>
    </location>
</feature>
<reference evidence="7" key="1">
    <citation type="journal article" date="2023" name="Mol. Biol. Evol.">
        <title>Third-Generation Sequencing Reveals the Adaptive Role of the Epigenome in Three Deep-Sea Polychaetes.</title>
        <authorList>
            <person name="Perez M."/>
            <person name="Aroh O."/>
            <person name="Sun Y."/>
            <person name="Lan Y."/>
            <person name="Juniper S.K."/>
            <person name="Young C.R."/>
            <person name="Angers B."/>
            <person name="Qian P.Y."/>
        </authorList>
    </citation>
    <scope>NUCLEOTIDE SEQUENCE</scope>
    <source>
        <strain evidence="7">R07B-5</strain>
    </source>
</reference>
<dbReference type="EMBL" id="JAODUO010000081">
    <property type="protein sequence ID" value="KAK2190365.1"/>
    <property type="molecule type" value="Genomic_DNA"/>
</dbReference>